<dbReference type="NCBIfam" id="TIGR02397">
    <property type="entry name" value="dnaX_nterm"/>
    <property type="match status" value="1"/>
</dbReference>
<comment type="similarity">
    <text evidence="1 11">Belongs to the DnaX/STICHEL family.</text>
</comment>
<dbReference type="CDD" id="cd18137">
    <property type="entry name" value="HLD_clamp_pol_III_gamma_tau"/>
    <property type="match status" value="1"/>
</dbReference>
<evidence type="ECO:0000256" key="1">
    <source>
        <dbReference type="ARBA" id="ARBA00006360"/>
    </source>
</evidence>
<keyword evidence="8 11" id="KW-0067">ATP-binding</keyword>
<evidence type="ECO:0000313" key="14">
    <source>
        <dbReference type="EMBL" id="MDT0496306.1"/>
    </source>
</evidence>
<keyword evidence="6 11" id="KW-0547">Nucleotide-binding</keyword>
<dbReference type="Pfam" id="PF13177">
    <property type="entry name" value="DNA_pol3_delta2"/>
    <property type="match status" value="1"/>
</dbReference>
<evidence type="ECO:0000256" key="8">
    <source>
        <dbReference type="ARBA" id="ARBA00022840"/>
    </source>
</evidence>
<dbReference type="InterPro" id="IPR045085">
    <property type="entry name" value="HLD_clamp_pol_III_gamma_tau"/>
</dbReference>
<dbReference type="InterPro" id="IPR050238">
    <property type="entry name" value="DNA_Rep/Repair_Clamp_Loader"/>
</dbReference>
<protein>
    <recommendedName>
        <fullName evidence="11">DNA polymerase III subunit gamma/tau</fullName>
        <ecNumber evidence="11">2.7.7.7</ecNumber>
    </recommendedName>
</protein>
<comment type="catalytic activity">
    <reaction evidence="10 11">
        <text>DNA(n) + a 2'-deoxyribonucleoside 5'-triphosphate = DNA(n+1) + diphosphate</text>
        <dbReference type="Rhea" id="RHEA:22508"/>
        <dbReference type="Rhea" id="RHEA-COMP:17339"/>
        <dbReference type="Rhea" id="RHEA-COMP:17340"/>
        <dbReference type="ChEBI" id="CHEBI:33019"/>
        <dbReference type="ChEBI" id="CHEBI:61560"/>
        <dbReference type="ChEBI" id="CHEBI:173112"/>
        <dbReference type="EC" id="2.7.7.7"/>
    </reaction>
</comment>
<dbReference type="GO" id="GO:0003887">
    <property type="term" value="F:DNA-directed DNA polymerase activity"/>
    <property type="evidence" value="ECO:0007669"/>
    <property type="project" value="UniProtKB-EC"/>
</dbReference>
<feature type="compositionally biased region" description="Low complexity" evidence="12">
    <location>
        <begin position="419"/>
        <end position="436"/>
    </location>
</feature>
<proteinExistence type="inferred from homology"/>
<dbReference type="InterPro" id="IPR038249">
    <property type="entry name" value="PolIII_tau_V_sf"/>
</dbReference>
<dbReference type="InterPro" id="IPR022754">
    <property type="entry name" value="DNA_pol_III_gamma-3"/>
</dbReference>
<evidence type="ECO:0000256" key="6">
    <source>
        <dbReference type="ARBA" id="ARBA00022741"/>
    </source>
</evidence>
<keyword evidence="9 11" id="KW-0239">DNA-directed DNA polymerase</keyword>
<evidence type="ECO:0000256" key="7">
    <source>
        <dbReference type="ARBA" id="ARBA00022833"/>
    </source>
</evidence>
<dbReference type="Gene3D" id="3.40.50.300">
    <property type="entry name" value="P-loop containing nucleotide triphosphate hydrolases"/>
    <property type="match status" value="1"/>
</dbReference>
<dbReference type="RefSeq" id="WP_311363700.1">
    <property type="nucleotide sequence ID" value="NZ_JAVRIC010000003.1"/>
</dbReference>
<dbReference type="Pfam" id="PF12170">
    <property type="entry name" value="DNA_pol3_tau_5"/>
    <property type="match status" value="1"/>
</dbReference>
<dbReference type="PANTHER" id="PTHR11669">
    <property type="entry name" value="REPLICATION FACTOR C / DNA POLYMERASE III GAMMA-TAU SUBUNIT"/>
    <property type="match status" value="1"/>
</dbReference>
<keyword evidence="5" id="KW-0479">Metal-binding</keyword>
<dbReference type="Gene3D" id="3.30.300.150">
    <property type="entry name" value="DNA polymerase III, tau subunit, domain V"/>
    <property type="match status" value="1"/>
</dbReference>
<evidence type="ECO:0000256" key="4">
    <source>
        <dbReference type="ARBA" id="ARBA00022705"/>
    </source>
</evidence>
<dbReference type="Pfam" id="PF22608">
    <property type="entry name" value="DNAX_ATPase_lid"/>
    <property type="match status" value="1"/>
</dbReference>
<feature type="compositionally biased region" description="Low complexity" evidence="12">
    <location>
        <begin position="383"/>
        <end position="405"/>
    </location>
</feature>
<dbReference type="InterPro" id="IPR027417">
    <property type="entry name" value="P-loop_NTPase"/>
</dbReference>
<gene>
    <name evidence="11 14" type="primary">dnaX</name>
    <name evidence="14" type="ORF">RM530_02850</name>
</gene>
<name>A0ABU2WGB4_9GAMM</name>
<dbReference type="InterPro" id="IPR021029">
    <property type="entry name" value="DNA_pol_III_tau_dom-5"/>
</dbReference>
<feature type="region of interest" description="Disordered" evidence="12">
    <location>
        <begin position="363"/>
        <end position="441"/>
    </location>
</feature>
<evidence type="ECO:0000256" key="5">
    <source>
        <dbReference type="ARBA" id="ARBA00022723"/>
    </source>
</evidence>
<dbReference type="InterPro" id="IPR008921">
    <property type="entry name" value="DNA_pol3_clamp-load_cplx_C"/>
</dbReference>
<dbReference type="EC" id="2.7.7.7" evidence="11"/>
<dbReference type="CDD" id="cd00009">
    <property type="entry name" value="AAA"/>
    <property type="match status" value="1"/>
</dbReference>
<accession>A0ABU2WGB4</accession>
<keyword evidence="2 11" id="KW-0808">Transferase</keyword>
<comment type="subunit">
    <text evidence="11">DNA polymerase III contains a core (composed of alpha, epsilon and theta chains) that associates with a tau subunit. This core dimerizes to form the POLIII' complex. PolIII' associates with the gamma complex (composed of gamma, delta, delta', psi and chi chains) and with the beta chain to form the complete DNA polymerase III complex.</text>
</comment>
<dbReference type="PANTHER" id="PTHR11669:SF0">
    <property type="entry name" value="PROTEIN STICHEL-LIKE 2"/>
    <property type="match status" value="1"/>
</dbReference>
<dbReference type="SUPFAM" id="SSF52540">
    <property type="entry name" value="P-loop containing nucleoside triphosphate hydrolases"/>
    <property type="match status" value="1"/>
</dbReference>
<sequence length="564" mass="61134">MSYLALARKWRPRRFEDVVGQPHVVQALTHALDTDRLHPAILLTGTRGVGKTTLARIVAKSLNCEIGVSANPCGECSSCREVDEGRFVDLLEIDAASRTKVEDTRSMLDNVQYAPVRGRYKVYLIDEVHMLSGHSFNALLKTLEEPPPHVKFILATTDPQKLPITVLSRCLQFHLKRFPTGSIRSLMERVLAEEGVTFESPALAELARAADGSMRDGLSLLDQALVFAGGSSLSVAQIDDMLGSGGRRLLLELIGAVAVADSDRLLAGFQRLDEMAPDFSALSDDLSAILQRIAVLQLLPKARNEDDDDTLVELARSLPAEDVQLYYQIAIAGRRDLPWTPDPRLGFEMTVLRMMTFRPVDVPSAPVGAGAGASGGRSGEGSGSSPRSNAASAAGASAARNDAAPPARPPVQLVWPEPAAAQASAAASANNDAGDAFSPEDERWADQVETLELEGFVRGLARHCAWIAQDDDRIRLGLLRSFEHLLQDERRQLIQDALSKAQGRPLMLAIEMNEAATRTPMERDRRRAAARQAAAEAAIAQDPNVRALQDRFGAQLRTGSVQPL</sequence>
<evidence type="ECO:0000256" key="10">
    <source>
        <dbReference type="ARBA" id="ARBA00049244"/>
    </source>
</evidence>
<reference evidence="14 15" key="1">
    <citation type="submission" date="2023-09" db="EMBL/GenBank/DDBJ databases">
        <authorList>
            <person name="Rey-Velasco X."/>
        </authorList>
    </citation>
    <scope>NUCLEOTIDE SEQUENCE [LARGE SCALE GENOMIC DNA]</scope>
    <source>
        <strain evidence="14 15">W345</strain>
    </source>
</reference>
<dbReference type="Pfam" id="PF12169">
    <property type="entry name" value="DNA_pol3_gamma3"/>
    <property type="match status" value="1"/>
</dbReference>
<evidence type="ECO:0000256" key="12">
    <source>
        <dbReference type="SAM" id="MobiDB-lite"/>
    </source>
</evidence>
<dbReference type="InterPro" id="IPR003593">
    <property type="entry name" value="AAA+_ATPase"/>
</dbReference>
<comment type="function">
    <text evidence="11">DNA polymerase III is a complex, multichain enzyme responsible for most of the replicative synthesis in bacteria. This DNA polymerase also exhibits 3' to 5' exonuclease activity.</text>
</comment>
<dbReference type="NCBIfam" id="NF005942">
    <property type="entry name" value="PRK07994.1"/>
    <property type="match status" value="1"/>
</dbReference>
<keyword evidence="3 11" id="KW-0548">Nucleotidyltransferase</keyword>
<feature type="domain" description="AAA+ ATPase" evidence="13">
    <location>
        <begin position="37"/>
        <end position="178"/>
    </location>
</feature>
<dbReference type="Gene3D" id="1.20.272.10">
    <property type="match status" value="1"/>
</dbReference>
<evidence type="ECO:0000259" key="13">
    <source>
        <dbReference type="SMART" id="SM00382"/>
    </source>
</evidence>
<evidence type="ECO:0000256" key="9">
    <source>
        <dbReference type="ARBA" id="ARBA00022932"/>
    </source>
</evidence>
<comment type="caution">
    <text evidence="14">The sequence shown here is derived from an EMBL/GenBank/DDBJ whole genome shotgun (WGS) entry which is preliminary data.</text>
</comment>
<dbReference type="InterPro" id="IPR012763">
    <property type="entry name" value="DNA_pol_III_sug/sutau_N"/>
</dbReference>
<organism evidence="14 15">
    <name type="scientific">Banduia mediterranea</name>
    <dbReference type="NCBI Taxonomy" id="3075609"/>
    <lineage>
        <taxon>Bacteria</taxon>
        <taxon>Pseudomonadati</taxon>
        <taxon>Pseudomonadota</taxon>
        <taxon>Gammaproteobacteria</taxon>
        <taxon>Nevskiales</taxon>
        <taxon>Algiphilaceae</taxon>
        <taxon>Banduia</taxon>
    </lineage>
</organism>
<dbReference type="Gene3D" id="1.10.8.60">
    <property type="match status" value="1"/>
</dbReference>
<keyword evidence="4 11" id="KW-0235">DNA replication</keyword>
<evidence type="ECO:0000313" key="15">
    <source>
        <dbReference type="Proteomes" id="UP001254608"/>
    </source>
</evidence>
<keyword evidence="7" id="KW-0862">Zinc</keyword>
<dbReference type="EMBL" id="JAVRIC010000003">
    <property type="protein sequence ID" value="MDT0496306.1"/>
    <property type="molecule type" value="Genomic_DNA"/>
</dbReference>
<dbReference type="SMART" id="SM00382">
    <property type="entry name" value="AAA"/>
    <property type="match status" value="1"/>
</dbReference>
<evidence type="ECO:0000256" key="11">
    <source>
        <dbReference type="RuleBase" id="RU364063"/>
    </source>
</evidence>
<dbReference type="SUPFAM" id="SSF48019">
    <property type="entry name" value="post-AAA+ oligomerization domain-like"/>
    <property type="match status" value="1"/>
</dbReference>
<dbReference type="Proteomes" id="UP001254608">
    <property type="component" value="Unassembled WGS sequence"/>
</dbReference>
<evidence type="ECO:0000256" key="3">
    <source>
        <dbReference type="ARBA" id="ARBA00022695"/>
    </source>
</evidence>
<feature type="compositionally biased region" description="Gly residues" evidence="12">
    <location>
        <begin position="369"/>
        <end position="382"/>
    </location>
</feature>
<evidence type="ECO:0000256" key="2">
    <source>
        <dbReference type="ARBA" id="ARBA00022679"/>
    </source>
</evidence>
<keyword evidence="15" id="KW-1185">Reference proteome</keyword>